<name>A0A1W1V620_9DEIO</name>
<sequence length="218" mass="23883">MTASMDQLAVEHALAELARPTLTDVEVFLTRHVLEEQNGVPVVAGVVLNDEGVHDVYLRVEDQFYFLVLMLRFEDRTPSLLGCRIEAGSTVYLRVSSEQLSAEDITARIGLIPSKSTSKGEISSRTGRPYPGSDWSLCPAGNGLKDPGEVETKFTRLLDATQEVAEHIKALASTTCTVHVTVAYYGYAQQMWGLALTPWHLERLAALGATLDVDLYAS</sequence>
<accession>A0A1W1V620</accession>
<gene>
    <name evidence="1" type="ORF">SAMN00790413_00187</name>
</gene>
<dbReference type="EMBL" id="FWWU01000009">
    <property type="protein sequence ID" value="SMB88818.1"/>
    <property type="molecule type" value="Genomic_DNA"/>
</dbReference>
<dbReference type="InterPro" id="IPR025459">
    <property type="entry name" value="DUF4279"/>
</dbReference>
<dbReference type="AlphaFoldDB" id="A0A1W1V620"/>
<dbReference type="Pfam" id="PF14106">
    <property type="entry name" value="DUF4279"/>
    <property type="match status" value="1"/>
</dbReference>
<keyword evidence="2" id="KW-1185">Reference proteome</keyword>
<dbReference type="OrthoDB" id="72220at2"/>
<organism evidence="1 2">
    <name type="scientific">Deinococcus hopiensis KR-140</name>
    <dbReference type="NCBI Taxonomy" id="695939"/>
    <lineage>
        <taxon>Bacteria</taxon>
        <taxon>Thermotogati</taxon>
        <taxon>Deinococcota</taxon>
        <taxon>Deinococci</taxon>
        <taxon>Deinococcales</taxon>
        <taxon>Deinococcaceae</taxon>
        <taxon>Deinococcus</taxon>
    </lineage>
</organism>
<evidence type="ECO:0000313" key="2">
    <source>
        <dbReference type="Proteomes" id="UP000192582"/>
    </source>
</evidence>
<proteinExistence type="predicted"/>
<dbReference type="Proteomes" id="UP000192582">
    <property type="component" value="Unassembled WGS sequence"/>
</dbReference>
<dbReference type="RefSeq" id="WP_084047902.1">
    <property type="nucleotide sequence ID" value="NZ_FWWU01000009.1"/>
</dbReference>
<evidence type="ECO:0008006" key="3">
    <source>
        <dbReference type="Google" id="ProtNLM"/>
    </source>
</evidence>
<dbReference type="STRING" id="695939.SAMN00790413_00187"/>
<evidence type="ECO:0000313" key="1">
    <source>
        <dbReference type="EMBL" id="SMB88818.1"/>
    </source>
</evidence>
<reference evidence="1 2" key="1">
    <citation type="submission" date="2017-04" db="EMBL/GenBank/DDBJ databases">
        <authorList>
            <person name="Afonso C.L."/>
            <person name="Miller P.J."/>
            <person name="Scott M.A."/>
            <person name="Spackman E."/>
            <person name="Goraichik I."/>
            <person name="Dimitrov K.M."/>
            <person name="Suarez D.L."/>
            <person name="Swayne D.E."/>
        </authorList>
    </citation>
    <scope>NUCLEOTIDE SEQUENCE [LARGE SCALE GENOMIC DNA]</scope>
    <source>
        <strain evidence="1 2">KR-140</strain>
    </source>
</reference>
<protein>
    <recommendedName>
        <fullName evidence="3">DUF4279 domain-containing protein</fullName>
    </recommendedName>
</protein>